<dbReference type="OrthoDB" id="276515at2759"/>
<name>A0A815YV95_9BILA</name>
<dbReference type="Gene3D" id="3.60.10.10">
    <property type="entry name" value="Endonuclease/exonuclease/phosphatase"/>
    <property type="match status" value="1"/>
</dbReference>
<proteinExistence type="predicted"/>
<dbReference type="PANTHER" id="PTHR12121:SF36">
    <property type="entry name" value="ENDONUCLEASE_EXONUCLEASE_PHOSPHATASE DOMAIN-CONTAINING PROTEIN"/>
    <property type="match status" value="1"/>
</dbReference>
<dbReference type="Pfam" id="PF03372">
    <property type="entry name" value="Exo_endo_phos"/>
    <property type="match status" value="1"/>
</dbReference>
<dbReference type="PANTHER" id="PTHR12121">
    <property type="entry name" value="CARBON CATABOLITE REPRESSOR PROTEIN 4"/>
    <property type="match status" value="1"/>
</dbReference>
<dbReference type="InterPro" id="IPR005135">
    <property type="entry name" value="Endo/exonuclease/phosphatase"/>
</dbReference>
<dbReference type="InterPro" id="IPR036691">
    <property type="entry name" value="Endo/exonu/phosph_ase_sf"/>
</dbReference>
<dbReference type="SUPFAM" id="SSF56219">
    <property type="entry name" value="DNase I-like"/>
    <property type="match status" value="1"/>
</dbReference>
<accession>A0A815YV95</accession>
<dbReference type="EMBL" id="CAJNOW010009985">
    <property type="protein sequence ID" value="CAF1574610.1"/>
    <property type="molecule type" value="Genomic_DNA"/>
</dbReference>
<feature type="domain" description="Endonuclease/exonuclease/phosphatase" evidence="1">
    <location>
        <begin position="50"/>
        <end position="378"/>
    </location>
</feature>
<dbReference type="Proteomes" id="UP000663834">
    <property type="component" value="Unassembled WGS sequence"/>
</dbReference>
<sequence length="393" mass="46429">MRQKMFILISILISILIAFLFTFPHYTEQDDFATLQKYLSIKQDYLLSVMTFNIRFDGVERDPNNHFTKRIYRLTETIKKWQPSILSVQEPFTNQLLHWRSHLPEYYHCIGYQSDGIDRNLEHSSSQRDFQVAILYNSQILKLVEQDYIWLSKSPRVVESKDWDSYGARTLNIARFQLIDSDNDTTEIIVFNTHLDVKSEQARQEQAKIIRLTIEQWQDKYSTATVLLCGDFNSVPKQAAYNILTSSNFLYDTWTICKSNTLMCISNSFSTTFHGWLGSIVNTYGFQLLQTILFTLRSSGMKLPYEIPKRLSSYIDIVKELWKFRRMVSLSEIISLWYHHRFHVDWILYKNSLDGTKYLQPRFIAVADIRSRNYSSDHFPVVALFQLRTDRDS</sequence>
<protein>
    <recommendedName>
        <fullName evidence="1">Endonuclease/exonuclease/phosphatase domain-containing protein</fullName>
    </recommendedName>
</protein>
<organism evidence="2 3">
    <name type="scientific">Rotaria magnacalcarata</name>
    <dbReference type="NCBI Taxonomy" id="392030"/>
    <lineage>
        <taxon>Eukaryota</taxon>
        <taxon>Metazoa</taxon>
        <taxon>Spiralia</taxon>
        <taxon>Gnathifera</taxon>
        <taxon>Rotifera</taxon>
        <taxon>Eurotatoria</taxon>
        <taxon>Bdelloidea</taxon>
        <taxon>Philodinida</taxon>
        <taxon>Philodinidae</taxon>
        <taxon>Rotaria</taxon>
    </lineage>
</organism>
<evidence type="ECO:0000313" key="3">
    <source>
        <dbReference type="Proteomes" id="UP000663834"/>
    </source>
</evidence>
<dbReference type="InterPro" id="IPR050410">
    <property type="entry name" value="CCR4/nocturin_mRNA_transcr"/>
</dbReference>
<gene>
    <name evidence="2" type="ORF">KQP761_LOCUS19526</name>
</gene>
<reference evidence="2" key="1">
    <citation type="submission" date="2021-02" db="EMBL/GenBank/DDBJ databases">
        <authorList>
            <person name="Nowell W R."/>
        </authorList>
    </citation>
    <scope>NUCLEOTIDE SEQUENCE</scope>
</reference>
<evidence type="ECO:0000259" key="1">
    <source>
        <dbReference type="Pfam" id="PF03372"/>
    </source>
</evidence>
<comment type="caution">
    <text evidence="2">The sequence shown here is derived from an EMBL/GenBank/DDBJ whole genome shotgun (WGS) entry which is preliminary data.</text>
</comment>
<evidence type="ECO:0000313" key="2">
    <source>
        <dbReference type="EMBL" id="CAF1574610.1"/>
    </source>
</evidence>
<dbReference type="GO" id="GO:0000175">
    <property type="term" value="F:3'-5'-RNA exonuclease activity"/>
    <property type="evidence" value="ECO:0007669"/>
    <property type="project" value="TreeGrafter"/>
</dbReference>
<dbReference type="AlphaFoldDB" id="A0A815YV95"/>